<feature type="transmembrane region" description="Helical" evidence="4">
    <location>
        <begin position="6"/>
        <end position="30"/>
    </location>
</feature>
<accession>A0ABS3T098</accession>
<feature type="domain" description="Glycosyltransferase 2-like" evidence="5">
    <location>
        <begin position="45"/>
        <end position="188"/>
    </location>
</feature>
<feature type="transmembrane region" description="Helical" evidence="4">
    <location>
        <begin position="311"/>
        <end position="330"/>
    </location>
</feature>
<dbReference type="PANTHER" id="PTHR43630">
    <property type="entry name" value="POLY-BETA-1,6-N-ACETYL-D-GLUCOSAMINE SYNTHASE"/>
    <property type="match status" value="1"/>
</dbReference>
<sequence>MSLTAALLIVFIIIVCLQLVFYTSFLVAFVSNKPRPNKKNNIALSVIICAKNEAKNLSENLPHILNQNYPSFEVVLVNDSSTDDSLKIMKSFEALHGNVKVVDVQPNEAFWGNKKYALTLGIKASVNDFLVFTDADCKPITNNWLLSLSSHFSNEKSIVLGYGGYTKKKKSLLNQLIRFETVLTALQYFSYALLGQPYMGVGRNLAYRKELFFNNSGFSQHMGLMSGDDDLFINSVATGANTTVCMDPSSFALSKPKTTFKAWILQKRRHIATAKYYKPIHRFLLGLFYLTQLLFWLMIPISTVILDKQALVLLLIALRFCLQLVAFGYAAKTFDERKLIFLAPLLEVFLVILQFVIFIVNLISKPRHWK</sequence>
<organism evidence="6 7">
    <name type="scientific">Winogradskyella pelagia</name>
    <dbReference type="NCBI Taxonomy" id="2819984"/>
    <lineage>
        <taxon>Bacteria</taxon>
        <taxon>Pseudomonadati</taxon>
        <taxon>Bacteroidota</taxon>
        <taxon>Flavobacteriia</taxon>
        <taxon>Flavobacteriales</taxon>
        <taxon>Flavobacteriaceae</taxon>
        <taxon>Winogradskyella</taxon>
    </lineage>
</organism>
<evidence type="ECO:0000256" key="4">
    <source>
        <dbReference type="SAM" id="Phobius"/>
    </source>
</evidence>
<proteinExistence type="inferred from homology"/>
<dbReference type="InterPro" id="IPR001173">
    <property type="entry name" value="Glyco_trans_2-like"/>
</dbReference>
<evidence type="ECO:0000256" key="3">
    <source>
        <dbReference type="ARBA" id="ARBA00022679"/>
    </source>
</evidence>
<keyword evidence="4" id="KW-0472">Membrane</keyword>
<keyword evidence="2" id="KW-0328">Glycosyltransferase</keyword>
<dbReference type="PANTHER" id="PTHR43630:SF1">
    <property type="entry name" value="POLY-BETA-1,6-N-ACETYL-D-GLUCOSAMINE SYNTHASE"/>
    <property type="match status" value="1"/>
</dbReference>
<evidence type="ECO:0000256" key="2">
    <source>
        <dbReference type="ARBA" id="ARBA00022676"/>
    </source>
</evidence>
<evidence type="ECO:0000313" key="6">
    <source>
        <dbReference type="EMBL" id="MBO3115864.1"/>
    </source>
</evidence>
<dbReference type="Proteomes" id="UP000676776">
    <property type="component" value="Unassembled WGS sequence"/>
</dbReference>
<dbReference type="EMBL" id="JAGEVF010000002">
    <property type="protein sequence ID" value="MBO3115864.1"/>
    <property type="molecule type" value="Genomic_DNA"/>
</dbReference>
<keyword evidence="4" id="KW-0812">Transmembrane</keyword>
<evidence type="ECO:0000313" key="7">
    <source>
        <dbReference type="Proteomes" id="UP000676776"/>
    </source>
</evidence>
<name>A0ABS3T098_9FLAO</name>
<evidence type="ECO:0000259" key="5">
    <source>
        <dbReference type="Pfam" id="PF00535"/>
    </source>
</evidence>
<dbReference type="Gene3D" id="3.90.550.10">
    <property type="entry name" value="Spore Coat Polysaccharide Biosynthesis Protein SpsA, Chain A"/>
    <property type="match status" value="1"/>
</dbReference>
<keyword evidence="3" id="KW-0808">Transferase</keyword>
<keyword evidence="7" id="KW-1185">Reference proteome</keyword>
<keyword evidence="4" id="KW-1133">Transmembrane helix</keyword>
<dbReference type="InterPro" id="IPR029044">
    <property type="entry name" value="Nucleotide-diphossugar_trans"/>
</dbReference>
<protein>
    <submittedName>
        <fullName evidence="6">Glycosyltransferase</fullName>
    </submittedName>
</protein>
<dbReference type="RefSeq" id="WP_208152630.1">
    <property type="nucleotide sequence ID" value="NZ_JAGEVF010000002.1"/>
</dbReference>
<reference evidence="6 7" key="1">
    <citation type="submission" date="2021-03" db="EMBL/GenBank/DDBJ databases">
        <title>Winogradskyella sp. nov., isolated from costal sediment.</title>
        <authorList>
            <person name="Gao C."/>
        </authorList>
    </citation>
    <scope>NUCLEOTIDE SEQUENCE [LARGE SCALE GENOMIC DNA]</scope>
    <source>
        <strain evidence="6 7">DF17</strain>
    </source>
</reference>
<feature type="transmembrane region" description="Helical" evidence="4">
    <location>
        <begin position="339"/>
        <end position="363"/>
    </location>
</feature>
<dbReference type="SUPFAM" id="SSF53448">
    <property type="entry name" value="Nucleotide-diphospho-sugar transferases"/>
    <property type="match status" value="1"/>
</dbReference>
<gene>
    <name evidence="6" type="ORF">J4050_03850</name>
</gene>
<feature type="transmembrane region" description="Helical" evidence="4">
    <location>
        <begin position="283"/>
        <end position="305"/>
    </location>
</feature>
<evidence type="ECO:0000256" key="1">
    <source>
        <dbReference type="ARBA" id="ARBA00006739"/>
    </source>
</evidence>
<comment type="similarity">
    <text evidence="1">Belongs to the glycosyltransferase 2 family.</text>
</comment>
<comment type="caution">
    <text evidence="6">The sequence shown here is derived from an EMBL/GenBank/DDBJ whole genome shotgun (WGS) entry which is preliminary data.</text>
</comment>
<dbReference type="Pfam" id="PF00535">
    <property type="entry name" value="Glycos_transf_2"/>
    <property type="match status" value="1"/>
</dbReference>